<evidence type="ECO:0000256" key="6">
    <source>
        <dbReference type="SAM" id="Phobius"/>
    </source>
</evidence>
<reference evidence="8" key="1">
    <citation type="submission" date="2023-02" db="EMBL/GenBank/DDBJ databases">
        <title>Genome of toxic invasive species Heracleum sosnowskyi carries increased number of genes despite the absence of recent whole-genome duplications.</title>
        <authorList>
            <person name="Schelkunov M."/>
            <person name="Shtratnikova V."/>
            <person name="Makarenko M."/>
            <person name="Klepikova A."/>
            <person name="Omelchenko D."/>
            <person name="Novikova G."/>
            <person name="Obukhova E."/>
            <person name="Bogdanov V."/>
            <person name="Penin A."/>
            <person name="Logacheva M."/>
        </authorList>
    </citation>
    <scope>NUCLEOTIDE SEQUENCE</scope>
    <source>
        <strain evidence="8">Hsosn_3</strain>
        <tissue evidence="8">Leaf</tissue>
    </source>
</reference>
<evidence type="ECO:0000313" key="9">
    <source>
        <dbReference type="Proteomes" id="UP001237642"/>
    </source>
</evidence>
<comment type="caution">
    <text evidence="8">The sequence shown here is derived from an EMBL/GenBank/DDBJ whole genome shotgun (WGS) entry which is preliminary data.</text>
</comment>
<evidence type="ECO:0000256" key="2">
    <source>
        <dbReference type="ARBA" id="ARBA00022692"/>
    </source>
</evidence>
<feature type="transmembrane region" description="Helical" evidence="6">
    <location>
        <begin position="143"/>
        <end position="168"/>
    </location>
</feature>
<accession>A0AAD8H6W6</accession>
<keyword evidence="2 6" id="KW-0812">Transmembrane</keyword>
<keyword evidence="9" id="KW-1185">Reference proteome</keyword>
<feature type="domain" description="Ferric oxidoreductase" evidence="7">
    <location>
        <begin position="153"/>
        <end position="215"/>
    </location>
</feature>
<dbReference type="SUPFAM" id="SSF50249">
    <property type="entry name" value="Nucleic acid-binding proteins"/>
    <property type="match status" value="1"/>
</dbReference>
<keyword evidence="3 6" id="KW-1133">Transmembrane helix</keyword>
<evidence type="ECO:0000256" key="5">
    <source>
        <dbReference type="ARBA" id="ARBA00023136"/>
    </source>
</evidence>
<dbReference type="InterPro" id="IPR013130">
    <property type="entry name" value="Fe3_Rdtase_TM_dom"/>
</dbReference>
<dbReference type="AlphaFoldDB" id="A0AAD8H6W6"/>
<proteinExistence type="predicted"/>
<keyword evidence="4" id="KW-0560">Oxidoreductase</keyword>
<dbReference type="GO" id="GO:0005886">
    <property type="term" value="C:plasma membrane"/>
    <property type="evidence" value="ECO:0007669"/>
    <property type="project" value="TreeGrafter"/>
</dbReference>
<gene>
    <name evidence="8" type="ORF">POM88_045161</name>
</gene>
<sequence>MDTKQVFHTNFVLLDQEYNHILATVRNTQKRNCFPLTAEGKVYQISDVKLVVELTTPENVANFVNATTALIDVIGMVTDYGNMERASSGAQKMDIMLINEREKKMAVTLWEEKAKQFQDALQDKQGSYLCRYIWIPRKILCRVWMLEITGLRFGLIGLFCLAFLFLPVSSGSVLLRLVDIPFEHAARYHVWLVHLTMLIFSLHGLFYVIAWTMKVELVKEVDSRNKDTVVDMPPLMHSQHQMQFSQPIGVSTISDSLALIIVLYFNAAQTTPNNQMIQIC</sequence>
<dbReference type="Proteomes" id="UP001237642">
    <property type="component" value="Unassembled WGS sequence"/>
</dbReference>
<dbReference type="InterPro" id="IPR050369">
    <property type="entry name" value="RBOH/FRE"/>
</dbReference>
<dbReference type="InterPro" id="IPR012340">
    <property type="entry name" value="NA-bd_OB-fold"/>
</dbReference>
<evidence type="ECO:0000256" key="4">
    <source>
        <dbReference type="ARBA" id="ARBA00023002"/>
    </source>
</evidence>
<organism evidence="8 9">
    <name type="scientific">Heracleum sosnowskyi</name>
    <dbReference type="NCBI Taxonomy" id="360622"/>
    <lineage>
        <taxon>Eukaryota</taxon>
        <taxon>Viridiplantae</taxon>
        <taxon>Streptophyta</taxon>
        <taxon>Embryophyta</taxon>
        <taxon>Tracheophyta</taxon>
        <taxon>Spermatophyta</taxon>
        <taxon>Magnoliopsida</taxon>
        <taxon>eudicotyledons</taxon>
        <taxon>Gunneridae</taxon>
        <taxon>Pentapetalae</taxon>
        <taxon>asterids</taxon>
        <taxon>campanulids</taxon>
        <taxon>Apiales</taxon>
        <taxon>Apiaceae</taxon>
        <taxon>Apioideae</taxon>
        <taxon>apioid superclade</taxon>
        <taxon>Tordylieae</taxon>
        <taxon>Tordyliinae</taxon>
        <taxon>Heracleum</taxon>
    </lineage>
</organism>
<evidence type="ECO:0000256" key="3">
    <source>
        <dbReference type="ARBA" id="ARBA00022989"/>
    </source>
</evidence>
<name>A0AAD8H6W6_9APIA</name>
<evidence type="ECO:0000259" key="7">
    <source>
        <dbReference type="Pfam" id="PF01794"/>
    </source>
</evidence>
<comment type="subcellular location">
    <subcellularLocation>
        <location evidence="1">Membrane</location>
        <topology evidence="1">Multi-pass membrane protein</topology>
    </subcellularLocation>
</comment>
<dbReference type="Gene3D" id="2.40.50.140">
    <property type="entry name" value="Nucleic acid-binding proteins"/>
    <property type="match status" value="1"/>
</dbReference>
<dbReference type="EMBL" id="JAUIZM010000010">
    <property type="protein sequence ID" value="KAK1360687.1"/>
    <property type="molecule type" value="Genomic_DNA"/>
</dbReference>
<dbReference type="PANTHER" id="PTHR11972">
    <property type="entry name" value="NADPH OXIDASE"/>
    <property type="match status" value="1"/>
</dbReference>
<dbReference type="Pfam" id="PF01794">
    <property type="entry name" value="Ferric_reduct"/>
    <property type="match status" value="1"/>
</dbReference>
<evidence type="ECO:0000256" key="1">
    <source>
        <dbReference type="ARBA" id="ARBA00004141"/>
    </source>
</evidence>
<keyword evidence="5 6" id="KW-0472">Membrane</keyword>
<dbReference type="GO" id="GO:0000293">
    <property type="term" value="F:ferric-chelate reductase activity"/>
    <property type="evidence" value="ECO:0007669"/>
    <property type="project" value="TreeGrafter"/>
</dbReference>
<reference evidence="8" key="2">
    <citation type="submission" date="2023-05" db="EMBL/GenBank/DDBJ databases">
        <authorList>
            <person name="Schelkunov M.I."/>
        </authorList>
    </citation>
    <scope>NUCLEOTIDE SEQUENCE</scope>
    <source>
        <strain evidence="8">Hsosn_3</strain>
        <tissue evidence="8">Leaf</tissue>
    </source>
</reference>
<protein>
    <recommendedName>
        <fullName evidence="7">Ferric oxidoreductase domain-containing protein</fullName>
    </recommendedName>
</protein>
<evidence type="ECO:0000313" key="8">
    <source>
        <dbReference type="EMBL" id="KAK1360687.1"/>
    </source>
</evidence>
<feature type="transmembrane region" description="Helical" evidence="6">
    <location>
        <begin position="188"/>
        <end position="210"/>
    </location>
</feature>
<dbReference type="PANTHER" id="PTHR11972:SF69">
    <property type="entry name" value="FERRIC REDUCTION OXIDASE 6-RELATED"/>
    <property type="match status" value="1"/>
</dbReference>